<dbReference type="GO" id="GO:0030515">
    <property type="term" value="F:snoRNA binding"/>
    <property type="evidence" value="ECO:0007669"/>
    <property type="project" value="TreeGrafter"/>
</dbReference>
<dbReference type="PANTHER" id="PTHR22734">
    <property type="entry name" value="U3 SMALL NUCLEOLAR RIBONUCLEOPROTEIN PROTEIN IMP4"/>
    <property type="match status" value="1"/>
</dbReference>
<dbReference type="OrthoDB" id="10253204at2759"/>
<dbReference type="STRING" id="1003232.J9DQJ0"/>
<keyword evidence="4" id="KW-1185">Reference proteome</keyword>
<dbReference type="Proteomes" id="UP000003163">
    <property type="component" value="Unassembled WGS sequence"/>
</dbReference>
<reference evidence="4" key="2">
    <citation type="submission" date="2015-07" db="EMBL/GenBank/DDBJ databases">
        <title>Contrasting host-pathogen interactions and genome evolution in two generalist and specialist microsporidian pathogens of mosquitoes.</title>
        <authorList>
            <consortium name="The Broad Institute Genomics Platform"/>
            <consortium name="The Broad Institute Genome Sequencing Center for Infectious Disease"/>
            <person name="Cuomo C.A."/>
            <person name="Sanscrainte N.D."/>
            <person name="Goldberg J.M."/>
            <person name="Heiman D."/>
            <person name="Young S."/>
            <person name="Zeng Q."/>
            <person name="Becnel J.J."/>
            <person name="Birren B.W."/>
        </authorList>
    </citation>
    <scope>NUCLEOTIDE SEQUENCE [LARGE SCALE GENOMIC DNA]</scope>
    <source>
        <strain evidence="4">USNM 41457</strain>
    </source>
</reference>
<dbReference type="HOGENOM" id="CLU_040063_2_1_1"/>
<dbReference type="GO" id="GO:0032040">
    <property type="term" value="C:small-subunit processome"/>
    <property type="evidence" value="ECO:0007669"/>
    <property type="project" value="TreeGrafter"/>
</dbReference>
<dbReference type="SMART" id="SM00879">
    <property type="entry name" value="Brix"/>
    <property type="match status" value="1"/>
</dbReference>
<dbReference type="VEuPathDB" id="MicrosporidiaDB:EDEG_00967"/>
<dbReference type="PROSITE" id="PS50833">
    <property type="entry name" value="BRIX"/>
    <property type="match status" value="1"/>
</dbReference>
<dbReference type="Pfam" id="PF04427">
    <property type="entry name" value="Brix"/>
    <property type="match status" value="1"/>
</dbReference>
<dbReference type="EMBL" id="AFBI03000013">
    <property type="protein sequence ID" value="EJW04830.1"/>
    <property type="molecule type" value="Genomic_DNA"/>
</dbReference>
<dbReference type="Gene3D" id="3.40.50.10480">
    <property type="entry name" value="Probable brix-domain ribosomal biogenesis protein"/>
    <property type="match status" value="1"/>
</dbReference>
<dbReference type="InParanoid" id="J9DQJ0"/>
<evidence type="ECO:0000259" key="2">
    <source>
        <dbReference type="PROSITE" id="PS50833"/>
    </source>
</evidence>
<organism evidence="3 4">
    <name type="scientific">Edhazardia aedis (strain USNM 41457)</name>
    <name type="common">Microsporidian parasite</name>
    <dbReference type="NCBI Taxonomy" id="1003232"/>
    <lineage>
        <taxon>Eukaryota</taxon>
        <taxon>Fungi</taxon>
        <taxon>Fungi incertae sedis</taxon>
        <taxon>Microsporidia</taxon>
        <taxon>Edhazardia</taxon>
    </lineage>
</organism>
<dbReference type="FunCoup" id="J9DQJ0">
    <property type="interactions" value="213"/>
</dbReference>
<proteinExistence type="predicted"/>
<gene>
    <name evidence="3" type="ORF">EDEG_00967</name>
</gene>
<sequence length="283" mass="33246">MNRKRRRDYLLQKENEEKERNIAYNKKILKECLATNKKLPHELKTKAPELLQEIFFETNDEIPNIDKLPDTIFPLITTVRDPSDKLKHFARRIAHILNTTTVTRGSLTIKDLESYMERSQFNAIIIIAENRGTPSKLSLCMYPYGPLMNFSLFNIVMSDFKIKGNAYFVSNNMFLKDETKTEETDEDNKILSKNAEAENRALIAIKDIFSRVFSTTQKHIDKNKHSRSVLLARRNGLISFRHYHNDMKDAFEMRLYEVVRGTLEGGEREWVYKPFMNTARKQE</sequence>
<dbReference type="AlphaFoldDB" id="J9DQJ0"/>
<evidence type="ECO:0000313" key="3">
    <source>
        <dbReference type="EMBL" id="EJW04830.1"/>
    </source>
</evidence>
<dbReference type="GO" id="GO:0042134">
    <property type="term" value="F:rRNA primary transcript binding"/>
    <property type="evidence" value="ECO:0007669"/>
    <property type="project" value="InterPro"/>
</dbReference>
<dbReference type="OMA" id="IGTMSEQ"/>
<comment type="caution">
    <text evidence="3">The sequence shown here is derived from an EMBL/GenBank/DDBJ whole genome shotgun (WGS) entry which is preliminary data.</text>
</comment>
<dbReference type="GO" id="GO:0006364">
    <property type="term" value="P:rRNA processing"/>
    <property type="evidence" value="ECO:0007669"/>
    <property type="project" value="InterPro"/>
</dbReference>
<dbReference type="InterPro" id="IPR044281">
    <property type="entry name" value="IMP4/RPF1"/>
</dbReference>
<dbReference type="PANTHER" id="PTHR22734:SF2">
    <property type="entry name" value="U3 SMALL NUCLEOLAR RIBONUCLEOPROTEIN PROTEIN IMP4"/>
    <property type="match status" value="1"/>
</dbReference>
<dbReference type="SUPFAM" id="SSF52954">
    <property type="entry name" value="Class II aaRS ABD-related"/>
    <property type="match status" value="1"/>
</dbReference>
<name>J9DQJ0_EDHAE</name>
<evidence type="ECO:0000313" key="4">
    <source>
        <dbReference type="Proteomes" id="UP000003163"/>
    </source>
</evidence>
<reference evidence="3 4" key="1">
    <citation type="submission" date="2011-08" db="EMBL/GenBank/DDBJ databases">
        <authorList>
            <person name="Liu Z.J."/>
            <person name="Shi F.L."/>
            <person name="Lu J.Q."/>
            <person name="Li M."/>
            <person name="Wang Z.L."/>
        </authorList>
    </citation>
    <scope>NUCLEOTIDE SEQUENCE [LARGE SCALE GENOMIC DNA]</scope>
    <source>
        <strain evidence="3 4">USNM 41457</strain>
    </source>
</reference>
<evidence type="ECO:0000256" key="1">
    <source>
        <dbReference type="ARBA" id="ARBA00040513"/>
    </source>
</evidence>
<dbReference type="GO" id="GO:0034457">
    <property type="term" value="C:Mpp10 complex"/>
    <property type="evidence" value="ECO:0007669"/>
    <property type="project" value="TreeGrafter"/>
</dbReference>
<dbReference type="InterPro" id="IPR007109">
    <property type="entry name" value="Brix"/>
</dbReference>
<feature type="domain" description="Brix" evidence="2">
    <location>
        <begin position="72"/>
        <end position="283"/>
    </location>
</feature>
<protein>
    <recommendedName>
        <fullName evidence="1">U3 small nucleolar ribonucleoprotein protein IMP4</fullName>
    </recommendedName>
</protein>
<accession>J9DQJ0</accession>